<reference evidence="1 2" key="1">
    <citation type="submission" date="2020-04" db="EMBL/GenBank/DDBJ databases">
        <title>Advantages and limits of metagenomic assembly and binning of a giant virus.</title>
        <authorList>
            <person name="Schulz F."/>
            <person name="Andreani J."/>
            <person name="Francis R."/>
            <person name="Boudjemaa H."/>
            <person name="Bou Khalil J.Y."/>
            <person name="Lee J."/>
            <person name="La Scola B."/>
            <person name="Woyke T."/>
        </authorList>
    </citation>
    <scope>NUCLEOTIDE SEQUENCE [LARGE SCALE GENOMIC DNA]</scope>
    <source>
        <strain evidence="1 2">FV1/VV64</strain>
    </source>
</reference>
<evidence type="ECO:0000313" key="2">
    <source>
        <dbReference type="Proteomes" id="UP001162001"/>
    </source>
</evidence>
<dbReference type="Proteomes" id="UP001162001">
    <property type="component" value="Segment"/>
</dbReference>
<keyword evidence="2" id="KW-1185">Reference proteome</keyword>
<accession>A0A7D3QU97</accession>
<protein>
    <submittedName>
        <fullName evidence="1">Uncharacterized protein</fullName>
    </submittedName>
</protein>
<name>A0A7D3QU97_9VIRU</name>
<organism evidence="1 2">
    <name type="scientific">Fadolivirus FV1/VV64</name>
    <dbReference type="NCBI Taxonomy" id="3070911"/>
    <lineage>
        <taxon>Viruses</taxon>
        <taxon>Varidnaviria</taxon>
        <taxon>Bamfordvirae</taxon>
        <taxon>Nucleocytoviricota</taxon>
        <taxon>Megaviricetes</taxon>
        <taxon>Imitervirales</taxon>
        <taxon>Mimiviridae</taxon>
        <taxon>Klosneuvirinae</taxon>
        <taxon>Fadolivirus</taxon>
        <taxon>Fadolivirus algeromassiliense</taxon>
    </lineage>
</organism>
<gene>
    <name evidence="1" type="ORF">Fadolivirus_1_509</name>
</gene>
<proteinExistence type="predicted"/>
<dbReference type="EMBL" id="MT418680">
    <property type="protein sequence ID" value="QKF93967.1"/>
    <property type="molecule type" value="Genomic_DNA"/>
</dbReference>
<evidence type="ECO:0000313" key="1">
    <source>
        <dbReference type="EMBL" id="QKF93967.1"/>
    </source>
</evidence>
<sequence>MDTRLSANPQFYDYLHSIIFQSNGTCNFIDGAGQCICLDINGTYLIHYGSENKTSGYMEFNFDNDNLTKHFSVNFRVQEGLFVMVNEIVWNSKIKDWPVSVYNQRYVFDNDPFEGLYQNREKNLYFILEGDKEVKEEMKYFYGSSPNTSKKMDQLTEEELNKVKEIDPQIYMAFIKNPNMDARGLSEQK</sequence>